<accession>A0A927GT01</accession>
<name>A0A927GT01_9BACL</name>
<protein>
    <submittedName>
        <fullName evidence="2">Uncharacterized protein</fullName>
    </submittedName>
</protein>
<gene>
    <name evidence="2" type="ORF">IDH44_19055</name>
</gene>
<evidence type="ECO:0000313" key="2">
    <source>
        <dbReference type="EMBL" id="MBD2847304.1"/>
    </source>
</evidence>
<evidence type="ECO:0000313" key="3">
    <source>
        <dbReference type="Proteomes" id="UP000621560"/>
    </source>
</evidence>
<dbReference type="AlphaFoldDB" id="A0A927GT01"/>
<dbReference type="EMBL" id="JACXIZ010000035">
    <property type="protein sequence ID" value="MBD2847304.1"/>
    <property type="molecule type" value="Genomic_DNA"/>
</dbReference>
<comment type="caution">
    <text evidence="2">The sequence shown here is derived from an EMBL/GenBank/DDBJ whole genome shotgun (WGS) entry which is preliminary data.</text>
</comment>
<keyword evidence="1" id="KW-0812">Transmembrane</keyword>
<sequence length="154" mass="17941">MHMYADWFVMLVAGTILIIWLYRLFYRWLHTPSGRRLILLQDGAEPSADDPWVKLLEANGYEVLSGKHRIPLRIGLDDQVLQSRLYIDYVAERDGKRYMVKTARERMPMDWTGAGVRDRLLVYSLLVPYCEGVLYADGKEGTVRVITFQIEESQ</sequence>
<dbReference type="Proteomes" id="UP000621560">
    <property type="component" value="Unassembled WGS sequence"/>
</dbReference>
<keyword evidence="1" id="KW-0472">Membrane</keyword>
<keyword evidence="3" id="KW-1185">Reference proteome</keyword>
<evidence type="ECO:0000256" key="1">
    <source>
        <dbReference type="SAM" id="Phobius"/>
    </source>
</evidence>
<reference evidence="2" key="1">
    <citation type="submission" date="2020-09" db="EMBL/GenBank/DDBJ databases">
        <title>A novel bacterium of genus Paenibacillus, isolated from South China Sea.</title>
        <authorList>
            <person name="Huang H."/>
            <person name="Mo K."/>
            <person name="Hu Y."/>
        </authorList>
    </citation>
    <scope>NUCLEOTIDE SEQUENCE</scope>
    <source>
        <strain evidence="2">IB182496</strain>
    </source>
</reference>
<keyword evidence="1" id="KW-1133">Transmembrane helix</keyword>
<proteinExistence type="predicted"/>
<organism evidence="2 3">
    <name type="scientific">Paenibacillus sabuli</name>
    <dbReference type="NCBI Taxonomy" id="2772509"/>
    <lineage>
        <taxon>Bacteria</taxon>
        <taxon>Bacillati</taxon>
        <taxon>Bacillota</taxon>
        <taxon>Bacilli</taxon>
        <taxon>Bacillales</taxon>
        <taxon>Paenibacillaceae</taxon>
        <taxon>Paenibacillus</taxon>
    </lineage>
</organism>
<feature type="transmembrane region" description="Helical" evidence="1">
    <location>
        <begin position="6"/>
        <end position="26"/>
    </location>
</feature>